<keyword evidence="1" id="KW-0812">Transmembrane</keyword>
<gene>
    <name evidence="2" type="ORF">HRI96_06065</name>
</gene>
<protein>
    <submittedName>
        <fullName evidence="2">Uncharacterized protein</fullName>
    </submittedName>
</protein>
<name>A0A975ID59_9SPIR</name>
<dbReference type="EMBL" id="CP054257">
    <property type="protein sequence ID" value="QTQ11804.1"/>
    <property type="molecule type" value="Genomic_DNA"/>
</dbReference>
<evidence type="ECO:0000313" key="2">
    <source>
        <dbReference type="EMBL" id="QTQ11804.1"/>
    </source>
</evidence>
<organism evidence="2 3">
    <name type="scientific">Treponema parvum</name>
    <dbReference type="NCBI Taxonomy" id="138851"/>
    <lineage>
        <taxon>Bacteria</taxon>
        <taxon>Pseudomonadati</taxon>
        <taxon>Spirochaetota</taxon>
        <taxon>Spirochaetia</taxon>
        <taxon>Spirochaetales</taxon>
        <taxon>Treponemataceae</taxon>
        <taxon>Treponema</taxon>
    </lineage>
</organism>
<sequence>MMDQIKHKNIKKIGLGFGILLFLFSVMILLMLLAKNPWNKGLQKAVSQVLEAHYPNTYKIQRQYAVRSGFYSGGAAFKLTDKNNADAGYAVIMGVTTLYGQYPAVLMRSSDGKTSFVDFLCLPPEHSKRLAAVSKNSSISYWLKKNPEILTTGR</sequence>
<feature type="transmembrane region" description="Helical" evidence="1">
    <location>
        <begin position="12"/>
        <end position="34"/>
    </location>
</feature>
<dbReference type="RefSeq" id="WP_210116515.1">
    <property type="nucleotide sequence ID" value="NZ_CP054257.1"/>
</dbReference>
<feature type="transmembrane region" description="Helical" evidence="1">
    <location>
        <begin position="87"/>
        <end position="106"/>
    </location>
</feature>
<proteinExistence type="predicted"/>
<evidence type="ECO:0000256" key="1">
    <source>
        <dbReference type="SAM" id="Phobius"/>
    </source>
</evidence>
<accession>A0A975ID59</accession>
<dbReference type="AlphaFoldDB" id="A0A975ID59"/>
<reference evidence="2" key="2">
    <citation type="journal article" date="2021" name="Microbiol. Resour. Announc.">
        <title>Complete Genome Sequences of Three Human Oral Treponema parvum Isolates.</title>
        <authorList>
            <person name="Zeng H."/>
            <person name="Watt R.M."/>
        </authorList>
    </citation>
    <scope>NUCLEOTIDE SEQUENCE</scope>
    <source>
        <strain evidence="2">ATCC 700773</strain>
    </source>
</reference>
<reference evidence="2" key="1">
    <citation type="submission" date="2020-05" db="EMBL/GenBank/DDBJ databases">
        <authorList>
            <person name="Zeng H."/>
            <person name="Chan Y.K."/>
            <person name="Watt R.M."/>
        </authorList>
    </citation>
    <scope>NUCLEOTIDE SEQUENCE</scope>
    <source>
        <strain evidence="2">ATCC 700773</strain>
    </source>
</reference>
<dbReference type="Proteomes" id="UP000671995">
    <property type="component" value="Chromosome"/>
</dbReference>
<keyword evidence="1" id="KW-0472">Membrane</keyword>
<keyword evidence="1" id="KW-1133">Transmembrane helix</keyword>
<evidence type="ECO:0000313" key="3">
    <source>
        <dbReference type="Proteomes" id="UP000671995"/>
    </source>
</evidence>